<accession>A0A0U9HPE0</accession>
<keyword evidence="3" id="KW-1185">Reference proteome</keyword>
<evidence type="ECO:0000259" key="1">
    <source>
        <dbReference type="Pfam" id="PF02541"/>
    </source>
</evidence>
<sequence>MKPTENIAVVDIGSNTLRLLIGNIRKNKICRVYTDRVVTRLGKNLEENGNIKEEAIEDSINALKNFKKLSETFNVSCIIAVGTSALREAKNSIYFCEKVKESTGINVHIISGEEEAYYTLCGIMNEELEKEHSLFIVDIGGGSTEWIEWKDQTFRIGSIPIGAIKIKEKFLNTDSYFEENIESAREFIEKKISIILPKVKIRKFIASGGTASTLAMINFGLSTYQPEKTHMSEIDVIKFKMILKNLLSISIQERKKIKGMPADRADIICAGLIILEKIIDYLNVERLTISEYGILEGIMKNYKKFCYNNPL</sequence>
<dbReference type="InterPro" id="IPR050273">
    <property type="entry name" value="GppA/Ppx_hydrolase"/>
</dbReference>
<dbReference type="SUPFAM" id="SSF53067">
    <property type="entry name" value="Actin-like ATPase domain"/>
    <property type="match status" value="2"/>
</dbReference>
<dbReference type="Proteomes" id="UP000054976">
    <property type="component" value="Unassembled WGS sequence"/>
</dbReference>
<dbReference type="RefSeq" id="WP_059175533.1">
    <property type="nucleotide sequence ID" value="NZ_BCNO01000001.1"/>
</dbReference>
<proteinExistence type="predicted"/>
<protein>
    <submittedName>
        <fullName evidence="2">Exopolyphosphatase</fullName>
    </submittedName>
</protein>
<dbReference type="STRING" id="86166.TAGGR_1220"/>
<dbReference type="AlphaFoldDB" id="A0A0U9HPE0"/>
<dbReference type="PANTHER" id="PTHR30005">
    <property type="entry name" value="EXOPOLYPHOSPHATASE"/>
    <property type="match status" value="1"/>
</dbReference>
<name>A0A0U9HPE0_9BACT</name>
<comment type="caution">
    <text evidence="2">The sequence shown here is derived from an EMBL/GenBank/DDBJ whole genome shotgun (WGS) entry which is preliminary data.</text>
</comment>
<dbReference type="PANTHER" id="PTHR30005:SF0">
    <property type="entry name" value="RETROGRADE REGULATION PROTEIN 2"/>
    <property type="match status" value="1"/>
</dbReference>
<reference evidence="3" key="1">
    <citation type="submission" date="2016-01" db="EMBL/GenBank/DDBJ databases">
        <title>Draft genome sequence of Thermodesulfovibrio aggregans strain TGE-P1.</title>
        <authorList>
            <person name="Sekiguchi Y."/>
            <person name="Ohashi A."/>
            <person name="Matsuura N."/>
            <person name="Tourlousse M.D."/>
        </authorList>
    </citation>
    <scope>NUCLEOTIDE SEQUENCE [LARGE SCALE GENOMIC DNA]</scope>
    <source>
        <strain evidence="3">TGE-P1</strain>
    </source>
</reference>
<dbReference type="Gene3D" id="3.30.420.150">
    <property type="entry name" value="Exopolyphosphatase. Domain 2"/>
    <property type="match status" value="1"/>
</dbReference>
<dbReference type="Pfam" id="PF02541">
    <property type="entry name" value="Ppx-GppA"/>
    <property type="match status" value="1"/>
</dbReference>
<dbReference type="InterPro" id="IPR043129">
    <property type="entry name" value="ATPase_NBD"/>
</dbReference>
<dbReference type="OrthoDB" id="9807195at2"/>
<organism evidence="2 3">
    <name type="scientific">Thermodesulfovibrio aggregans</name>
    <dbReference type="NCBI Taxonomy" id="86166"/>
    <lineage>
        <taxon>Bacteria</taxon>
        <taxon>Pseudomonadati</taxon>
        <taxon>Nitrospirota</taxon>
        <taxon>Thermodesulfovibrionia</taxon>
        <taxon>Thermodesulfovibrionales</taxon>
        <taxon>Thermodesulfovibrionaceae</taxon>
        <taxon>Thermodesulfovibrio</taxon>
    </lineage>
</organism>
<dbReference type="CDD" id="cd24054">
    <property type="entry name" value="ASKHA_NBD_AaPPX-GppA_MtPPX2-like"/>
    <property type="match status" value="1"/>
</dbReference>
<dbReference type="InterPro" id="IPR003695">
    <property type="entry name" value="Ppx_GppA_N"/>
</dbReference>
<dbReference type="GO" id="GO:0016462">
    <property type="term" value="F:pyrophosphatase activity"/>
    <property type="evidence" value="ECO:0007669"/>
    <property type="project" value="TreeGrafter"/>
</dbReference>
<dbReference type="Gene3D" id="3.30.420.40">
    <property type="match status" value="1"/>
</dbReference>
<evidence type="ECO:0000313" key="3">
    <source>
        <dbReference type="Proteomes" id="UP000054976"/>
    </source>
</evidence>
<evidence type="ECO:0000313" key="2">
    <source>
        <dbReference type="EMBL" id="GAQ94050.1"/>
    </source>
</evidence>
<gene>
    <name evidence="2" type="ORF">TAGGR_1220</name>
</gene>
<dbReference type="EMBL" id="BCNO01000001">
    <property type="protein sequence ID" value="GAQ94050.1"/>
    <property type="molecule type" value="Genomic_DNA"/>
</dbReference>
<feature type="domain" description="Ppx/GppA phosphatase N-terminal" evidence="1">
    <location>
        <begin position="23"/>
        <end position="299"/>
    </location>
</feature>